<dbReference type="Proteomes" id="UP000602745">
    <property type="component" value="Unassembled WGS sequence"/>
</dbReference>
<reference evidence="3" key="2">
    <citation type="submission" date="2020-09" db="EMBL/GenBank/DDBJ databases">
        <authorList>
            <person name="Sun Q."/>
            <person name="Sedlacek I."/>
        </authorList>
    </citation>
    <scope>NUCLEOTIDE SEQUENCE</scope>
    <source>
        <strain evidence="3">CCM 7684</strain>
    </source>
</reference>
<dbReference type="Pfam" id="PF02615">
    <property type="entry name" value="Ldh_2"/>
    <property type="match status" value="1"/>
</dbReference>
<evidence type="ECO:0000256" key="1">
    <source>
        <dbReference type="ARBA" id="ARBA00006056"/>
    </source>
</evidence>
<comment type="similarity">
    <text evidence="1">Belongs to the LDH2/MDH2 oxidoreductase family.</text>
</comment>
<dbReference type="InterPro" id="IPR036111">
    <property type="entry name" value="Mal/L-sulfo/L-lacto_DH-like_sf"/>
</dbReference>
<dbReference type="InterPro" id="IPR003767">
    <property type="entry name" value="Malate/L-lactate_DH-like"/>
</dbReference>
<dbReference type="RefSeq" id="WP_188410573.1">
    <property type="nucleotide sequence ID" value="NZ_BMCP01000004.1"/>
</dbReference>
<gene>
    <name evidence="3" type="primary">mdh</name>
    <name evidence="3" type="ORF">GCM10007276_29470</name>
</gene>
<evidence type="ECO:0000256" key="2">
    <source>
        <dbReference type="ARBA" id="ARBA00023002"/>
    </source>
</evidence>
<dbReference type="Gene3D" id="1.10.1530.10">
    <property type="match status" value="1"/>
</dbReference>
<dbReference type="GO" id="GO:0016491">
    <property type="term" value="F:oxidoreductase activity"/>
    <property type="evidence" value="ECO:0007669"/>
    <property type="project" value="UniProtKB-KW"/>
</dbReference>
<dbReference type="SUPFAM" id="SSF89733">
    <property type="entry name" value="L-sulfolactate dehydrogenase-like"/>
    <property type="match status" value="1"/>
</dbReference>
<dbReference type="PANTHER" id="PTHR11091">
    <property type="entry name" value="OXIDOREDUCTASE-RELATED"/>
    <property type="match status" value="1"/>
</dbReference>
<keyword evidence="2" id="KW-0560">Oxidoreductase</keyword>
<comment type="caution">
    <text evidence="3">The sequence shown here is derived from an EMBL/GenBank/DDBJ whole genome shotgun (WGS) entry which is preliminary data.</text>
</comment>
<dbReference type="InterPro" id="IPR043143">
    <property type="entry name" value="Mal/L-sulf/L-lact_DH-like_NADP"/>
</dbReference>
<evidence type="ECO:0000313" key="4">
    <source>
        <dbReference type="Proteomes" id="UP000602745"/>
    </source>
</evidence>
<sequence length="360" mass="38007">MSVKRYFTAGELETYAARVFETAGLPAGDAAIIAADLVRANLRGIDSHGVSRIPMYLERLRRGLVNAKPNIAVKRMAGAVAEVDADNGMGFLASHRAMDEAISLARDAGIGLVGVKNSTHFGMGALYALQAIEAGFVSLIFTNSSPAIPMWGARTTFLGASPIAAGVPGGKHPPYVMDMAMTVIARGKIRLAAMRGEKIPEGLALDNEGNPTTDAAKAFEGVCLPFGGVKGSVLGTLMDLLSGVLTGANFGGEVKSLYFDHSGPQNVGHLFFAIRPDLFMSMEDFETRMDAFVDRAKALPRAAGVDEILIPGEPEQRTENQRRATGIPITDNVIADLTEEAKRAGTVFPEGRGAPFDAAA</sequence>
<dbReference type="AlphaFoldDB" id="A0A8J2YKS6"/>
<protein>
    <submittedName>
        <fullName evidence="3">Lactate dehydrogenase</fullName>
    </submittedName>
</protein>
<organism evidence="3 4">
    <name type="scientific">Agaricicola taiwanensis</name>
    <dbReference type="NCBI Taxonomy" id="591372"/>
    <lineage>
        <taxon>Bacteria</taxon>
        <taxon>Pseudomonadati</taxon>
        <taxon>Pseudomonadota</taxon>
        <taxon>Alphaproteobacteria</taxon>
        <taxon>Rhodobacterales</taxon>
        <taxon>Paracoccaceae</taxon>
        <taxon>Agaricicola</taxon>
    </lineage>
</organism>
<keyword evidence="4" id="KW-1185">Reference proteome</keyword>
<reference evidence="3" key="1">
    <citation type="journal article" date="2014" name="Int. J. Syst. Evol. Microbiol.">
        <title>Complete genome sequence of Corynebacterium casei LMG S-19264T (=DSM 44701T), isolated from a smear-ripened cheese.</title>
        <authorList>
            <consortium name="US DOE Joint Genome Institute (JGI-PGF)"/>
            <person name="Walter F."/>
            <person name="Albersmeier A."/>
            <person name="Kalinowski J."/>
            <person name="Ruckert C."/>
        </authorList>
    </citation>
    <scope>NUCLEOTIDE SEQUENCE</scope>
    <source>
        <strain evidence="3">CCM 7684</strain>
    </source>
</reference>
<dbReference type="InterPro" id="IPR043144">
    <property type="entry name" value="Mal/L-sulf/L-lact_DH-like_ah"/>
</dbReference>
<proteinExistence type="inferred from homology"/>
<accession>A0A8J2YKS6</accession>
<name>A0A8J2YKS6_9RHOB</name>
<evidence type="ECO:0000313" key="3">
    <source>
        <dbReference type="EMBL" id="GGE50526.1"/>
    </source>
</evidence>
<dbReference type="Gene3D" id="3.30.1370.60">
    <property type="entry name" value="Hypothetical oxidoreductase yiak, domain 2"/>
    <property type="match status" value="1"/>
</dbReference>
<dbReference type="PANTHER" id="PTHR11091:SF0">
    <property type="entry name" value="MALATE DEHYDROGENASE"/>
    <property type="match status" value="1"/>
</dbReference>
<dbReference type="EMBL" id="BMCP01000004">
    <property type="protein sequence ID" value="GGE50526.1"/>
    <property type="molecule type" value="Genomic_DNA"/>
</dbReference>